<evidence type="ECO:0000259" key="1">
    <source>
        <dbReference type="Pfam" id="PF12937"/>
    </source>
</evidence>
<dbReference type="SUPFAM" id="SSF81383">
    <property type="entry name" value="F-box domain"/>
    <property type="match status" value="1"/>
</dbReference>
<dbReference type="InterPro" id="IPR001810">
    <property type="entry name" value="F-box_dom"/>
</dbReference>
<accession>A0AB34JBN1</accession>
<name>A0AB34JBN1_PRYPA</name>
<feature type="domain" description="F-box" evidence="1">
    <location>
        <begin position="154"/>
        <end position="193"/>
    </location>
</feature>
<dbReference type="Proteomes" id="UP001515480">
    <property type="component" value="Unassembled WGS sequence"/>
</dbReference>
<dbReference type="AlphaFoldDB" id="A0AB34JBN1"/>
<dbReference type="Pfam" id="PF12937">
    <property type="entry name" value="F-box-like"/>
    <property type="match status" value="1"/>
</dbReference>
<comment type="caution">
    <text evidence="2">The sequence shown here is derived from an EMBL/GenBank/DDBJ whole genome shotgun (WGS) entry which is preliminary data.</text>
</comment>
<protein>
    <recommendedName>
        <fullName evidence="1">F-box domain-containing protein</fullName>
    </recommendedName>
</protein>
<organism evidence="2 3">
    <name type="scientific">Prymnesium parvum</name>
    <name type="common">Toxic golden alga</name>
    <dbReference type="NCBI Taxonomy" id="97485"/>
    <lineage>
        <taxon>Eukaryota</taxon>
        <taxon>Haptista</taxon>
        <taxon>Haptophyta</taxon>
        <taxon>Prymnesiophyceae</taxon>
        <taxon>Prymnesiales</taxon>
        <taxon>Prymnesiaceae</taxon>
        <taxon>Prymnesium</taxon>
    </lineage>
</organism>
<dbReference type="InterPro" id="IPR036047">
    <property type="entry name" value="F-box-like_dom_sf"/>
</dbReference>
<keyword evidence="3" id="KW-1185">Reference proteome</keyword>
<gene>
    <name evidence="2" type="ORF">AB1Y20_003250</name>
</gene>
<reference evidence="2 3" key="1">
    <citation type="journal article" date="2024" name="Science">
        <title>Giant polyketide synthase enzymes in the biosynthesis of giant marine polyether toxins.</title>
        <authorList>
            <person name="Fallon T.R."/>
            <person name="Shende V.V."/>
            <person name="Wierzbicki I.H."/>
            <person name="Pendleton A.L."/>
            <person name="Watervoot N.F."/>
            <person name="Auber R.P."/>
            <person name="Gonzalez D.J."/>
            <person name="Wisecaver J.H."/>
            <person name="Moore B.S."/>
        </authorList>
    </citation>
    <scope>NUCLEOTIDE SEQUENCE [LARGE SCALE GENOMIC DNA]</scope>
    <source>
        <strain evidence="2 3">12B1</strain>
    </source>
</reference>
<proteinExistence type="predicted"/>
<sequence length="408" mass="44181">MLALRLLPPSSWSFADPLRSLSSVFIPCSSRELSSEEQRVCVHLYASVSVEPSALSTLASALHGRPRELAARYLSNALRDPSTRRTSIRASNPHCASLTAASAGAAFLRAAGFSLADGHFVVDADACAPQLLAARRALDDSAPPPPPALLSLSDELLLHILAPLRVQELCALSLVSAAGRRAAAHGFLWLRHCDPRFWRDAVPDEWLQLAPIGVASRAMHLRASVPRQLPNWAVDIVDWKRVYKLDHLWARVRRSCSAGVRSSLRPGLPLSTLQCPRALAAWRALPADVAASLLVHDGQQASWDALGLFFGGETPTRGPPRRVARHRLPLPPLSFEEITPQLGQEAVGSGNAACGVSREPMLFLTDASGFQRLACARDGSVWLVVGFNEHLKASSWGMFLGRVLETVL</sequence>
<dbReference type="Gene3D" id="1.20.1280.50">
    <property type="match status" value="1"/>
</dbReference>
<dbReference type="EMBL" id="JBGBPQ010000010">
    <property type="protein sequence ID" value="KAL1518981.1"/>
    <property type="molecule type" value="Genomic_DNA"/>
</dbReference>
<evidence type="ECO:0000313" key="2">
    <source>
        <dbReference type="EMBL" id="KAL1518981.1"/>
    </source>
</evidence>
<evidence type="ECO:0000313" key="3">
    <source>
        <dbReference type="Proteomes" id="UP001515480"/>
    </source>
</evidence>